<dbReference type="Proteomes" id="UP000218887">
    <property type="component" value="Unassembled WGS sequence"/>
</dbReference>
<keyword evidence="4" id="KW-1185">Reference proteome</keyword>
<evidence type="ECO:0000313" key="4">
    <source>
        <dbReference type="Proteomes" id="UP000218887"/>
    </source>
</evidence>
<dbReference type="EMBL" id="NPOA01000002">
    <property type="protein sequence ID" value="PAV31038.1"/>
    <property type="molecule type" value="Genomic_DNA"/>
</dbReference>
<evidence type="ECO:0008006" key="5">
    <source>
        <dbReference type="Google" id="ProtNLM"/>
    </source>
</evidence>
<evidence type="ECO:0000256" key="1">
    <source>
        <dbReference type="SAM" id="MobiDB-lite"/>
    </source>
</evidence>
<dbReference type="OrthoDB" id="9792749at2"/>
<feature type="chain" id="PRO_5039647364" description="Nitrous oxide reductase accessory protein NosL" evidence="2">
    <location>
        <begin position="19"/>
        <end position="175"/>
    </location>
</feature>
<proteinExistence type="predicted"/>
<dbReference type="AlphaFoldDB" id="A0A2A2II46"/>
<gene>
    <name evidence="3" type="ORF">CIL05_04840</name>
</gene>
<dbReference type="PROSITE" id="PS51257">
    <property type="entry name" value="PROKAR_LIPOPROTEIN"/>
    <property type="match status" value="1"/>
</dbReference>
<evidence type="ECO:0000256" key="2">
    <source>
        <dbReference type="SAM" id="SignalP"/>
    </source>
</evidence>
<feature type="compositionally biased region" description="Acidic residues" evidence="1">
    <location>
        <begin position="166"/>
        <end position="175"/>
    </location>
</feature>
<reference evidence="3 4" key="1">
    <citation type="submission" date="2017-08" db="EMBL/GenBank/DDBJ databases">
        <title>Virgibacillus indicus sp. nov. and Virgibacillus profoundi sp. nov, two moderately halophilic bacteria isolated from marine sediment by using the Microfluidic Streak Plate.</title>
        <authorList>
            <person name="Xu B."/>
            <person name="Hu B."/>
            <person name="Wang J."/>
            <person name="Zhu Y."/>
            <person name="Huang L."/>
            <person name="Du W."/>
            <person name="Huang Y."/>
        </authorList>
    </citation>
    <scope>NUCLEOTIDE SEQUENCE [LARGE SCALE GENOMIC DNA]</scope>
    <source>
        <strain evidence="3 4">IO3-P3-H5</strain>
    </source>
</reference>
<dbReference type="InterPro" id="IPR008719">
    <property type="entry name" value="N2O_reductase_NosL"/>
</dbReference>
<keyword evidence="2" id="KW-0732">Signal</keyword>
<dbReference type="PANTHER" id="PTHR41247">
    <property type="entry name" value="HTH-TYPE TRANSCRIPTIONAL REPRESSOR YCNK"/>
    <property type="match status" value="1"/>
</dbReference>
<feature type="signal peptide" evidence="2">
    <location>
        <begin position="1"/>
        <end position="18"/>
    </location>
</feature>
<dbReference type="RefSeq" id="WP_095654369.1">
    <property type="nucleotide sequence ID" value="NZ_NPOA01000002.1"/>
</dbReference>
<name>A0A2A2II46_9BACI</name>
<organism evidence="3 4">
    <name type="scientific">Virgibacillus profundi</name>
    <dbReference type="NCBI Taxonomy" id="2024555"/>
    <lineage>
        <taxon>Bacteria</taxon>
        <taxon>Bacillati</taxon>
        <taxon>Bacillota</taxon>
        <taxon>Bacilli</taxon>
        <taxon>Bacillales</taxon>
        <taxon>Bacillaceae</taxon>
        <taxon>Virgibacillus</taxon>
    </lineage>
</organism>
<sequence length="175" mass="19591">MKKKIIPIILLMMIGLLASCGETSYDPAEISMESDQCHTCYMGIEDLEAASQTLLADGTPRIFDDIGCMLMYLQDTTDDVEVSYVVDYNSGDWNDLSNAYFVHDESIQTPMSYGFIAFSSEQEAEEYMTASGQGNLFTSDEITAIDTASLEEWYRGHSEERHGEDEEHEDDGNDA</sequence>
<feature type="region of interest" description="Disordered" evidence="1">
    <location>
        <begin position="153"/>
        <end position="175"/>
    </location>
</feature>
<feature type="compositionally biased region" description="Basic and acidic residues" evidence="1">
    <location>
        <begin position="153"/>
        <end position="165"/>
    </location>
</feature>
<dbReference type="PANTHER" id="PTHR41247:SF1">
    <property type="entry name" value="HTH-TYPE TRANSCRIPTIONAL REPRESSOR YCNK"/>
    <property type="match status" value="1"/>
</dbReference>
<evidence type="ECO:0000313" key="3">
    <source>
        <dbReference type="EMBL" id="PAV31038.1"/>
    </source>
</evidence>
<dbReference type="Pfam" id="PF05573">
    <property type="entry name" value="NosL"/>
    <property type="match status" value="1"/>
</dbReference>
<protein>
    <recommendedName>
        <fullName evidence="5">Nitrous oxide reductase accessory protein NosL</fullName>
    </recommendedName>
</protein>
<accession>A0A2A2II46</accession>
<comment type="caution">
    <text evidence="3">The sequence shown here is derived from an EMBL/GenBank/DDBJ whole genome shotgun (WGS) entry which is preliminary data.</text>
</comment>
<dbReference type="SUPFAM" id="SSF160387">
    <property type="entry name" value="NosL/MerB-like"/>
    <property type="match status" value="1"/>
</dbReference>
<dbReference type="Gene3D" id="3.30.70.2050">
    <property type="match status" value="1"/>
</dbReference>